<dbReference type="Pfam" id="PF00085">
    <property type="entry name" value="Thioredoxin"/>
    <property type="match status" value="1"/>
</dbReference>
<reference evidence="28" key="1">
    <citation type="journal article" date="2014" name="Nat. Commun.">
        <title>The rainbow trout genome provides novel insights into evolution after whole-genome duplication in vertebrates.</title>
        <authorList>
            <person name="Berthelot C."/>
            <person name="Brunet F."/>
            <person name="Chalopin D."/>
            <person name="Juanchich A."/>
            <person name="Bernard M."/>
            <person name="Noel B."/>
            <person name="Bento P."/>
            <person name="Da Silva C."/>
            <person name="Labadie K."/>
            <person name="Alberti A."/>
            <person name="Aury J.M."/>
            <person name="Louis A."/>
            <person name="Dehais P."/>
            <person name="Bardou P."/>
            <person name="Montfort J."/>
            <person name="Klopp C."/>
            <person name="Cabau C."/>
            <person name="Gaspin C."/>
            <person name="Thorgaard G.H."/>
            <person name="Boussaha M."/>
            <person name="Quillet E."/>
            <person name="Guyomard R."/>
            <person name="Galiana D."/>
            <person name="Bobe J."/>
            <person name="Volff J.N."/>
            <person name="Genet C."/>
            <person name="Wincker P."/>
            <person name="Jaillon O."/>
            <person name="Roest Crollius H."/>
            <person name="Guiguen Y."/>
        </authorList>
    </citation>
    <scope>NUCLEOTIDE SEQUENCE [LARGE SCALE GENOMIC DNA]</scope>
</reference>
<feature type="region of interest" description="Disordered" evidence="25">
    <location>
        <begin position="92"/>
        <end position="132"/>
    </location>
</feature>
<evidence type="ECO:0000256" key="21">
    <source>
        <dbReference type="ARBA" id="ARBA00023242"/>
    </source>
</evidence>
<organism evidence="28 29">
    <name type="scientific">Oncorhynchus mykiss</name>
    <name type="common">Rainbow trout</name>
    <name type="synonym">Salmo gairdneri</name>
    <dbReference type="NCBI Taxonomy" id="8022"/>
    <lineage>
        <taxon>Eukaryota</taxon>
        <taxon>Metazoa</taxon>
        <taxon>Chordata</taxon>
        <taxon>Craniata</taxon>
        <taxon>Vertebrata</taxon>
        <taxon>Euteleostomi</taxon>
        <taxon>Actinopterygii</taxon>
        <taxon>Neopterygii</taxon>
        <taxon>Teleostei</taxon>
        <taxon>Protacanthopterygii</taxon>
        <taxon>Salmoniformes</taxon>
        <taxon>Salmonidae</taxon>
        <taxon>Salmoninae</taxon>
        <taxon>Oncorhynchus</taxon>
    </lineage>
</organism>
<dbReference type="InterPro" id="IPR052250">
    <property type="entry name" value="PDI_TMX3"/>
</dbReference>
<feature type="region of interest" description="Disordered" evidence="25">
    <location>
        <begin position="252"/>
        <end position="293"/>
    </location>
</feature>
<evidence type="ECO:0000259" key="27">
    <source>
        <dbReference type="PROSITE" id="PS51352"/>
    </source>
</evidence>
<dbReference type="GO" id="GO:0008270">
    <property type="term" value="F:zinc ion binding"/>
    <property type="evidence" value="ECO:0007669"/>
    <property type="project" value="UniProtKB-KW"/>
</dbReference>
<dbReference type="GO" id="GO:0003677">
    <property type="term" value="F:DNA binding"/>
    <property type="evidence" value="ECO:0007669"/>
    <property type="project" value="UniProtKB-KW"/>
</dbReference>
<evidence type="ECO:0000256" key="17">
    <source>
        <dbReference type="ARBA" id="ARBA00023157"/>
    </source>
</evidence>
<feature type="domain" description="Thioredoxin" evidence="27">
    <location>
        <begin position="644"/>
        <end position="776"/>
    </location>
</feature>
<evidence type="ECO:0000256" key="2">
    <source>
        <dbReference type="ARBA" id="ARBA00004123"/>
    </source>
</evidence>
<dbReference type="EC" id="5.3.4.1" evidence="5"/>
<reference evidence="28" key="2">
    <citation type="submission" date="2014-03" db="EMBL/GenBank/DDBJ databases">
        <authorList>
            <person name="Genoscope - CEA"/>
        </authorList>
    </citation>
    <scope>NUCLEOTIDE SEQUENCE</scope>
</reference>
<comment type="function">
    <text evidence="23">Probable disulfide isomerase, which participates in the folding of proteins containing disulfide bonds. May act as a dithiol oxidase. Acts as a regulator of endoplasmic reticulum-mitochondria contact sites via its ability to regulate redox signals.</text>
</comment>
<dbReference type="InterPro" id="IPR036249">
    <property type="entry name" value="Thioredoxin-like_sf"/>
</dbReference>
<evidence type="ECO:0000256" key="23">
    <source>
        <dbReference type="ARBA" id="ARBA00045246"/>
    </source>
</evidence>
<evidence type="ECO:0000256" key="24">
    <source>
        <dbReference type="PROSITE-ProRule" id="PRU00042"/>
    </source>
</evidence>
<dbReference type="GO" id="GO:0009986">
    <property type="term" value="C:cell surface"/>
    <property type="evidence" value="ECO:0007669"/>
    <property type="project" value="TreeGrafter"/>
</dbReference>
<keyword evidence="18" id="KW-0804">Transcription</keyword>
<feature type="domain" description="C2H2-type" evidence="26">
    <location>
        <begin position="587"/>
        <end position="615"/>
    </location>
</feature>
<keyword evidence="16" id="KW-0472">Membrane</keyword>
<evidence type="ECO:0000256" key="20">
    <source>
        <dbReference type="ARBA" id="ARBA00023235"/>
    </source>
</evidence>
<feature type="domain" description="C2H2-type" evidence="26">
    <location>
        <begin position="531"/>
        <end position="558"/>
    </location>
</feature>
<dbReference type="InterPro" id="IPR013087">
    <property type="entry name" value="Znf_C2H2_type"/>
</dbReference>
<keyword evidence="6" id="KW-0812">Transmembrane</keyword>
<name>A0A060W7S6_ONCMY</name>
<evidence type="ECO:0000256" key="10">
    <source>
        <dbReference type="ARBA" id="ARBA00022771"/>
    </source>
</evidence>
<gene>
    <name evidence="28" type="ORF">GSONMT00069019001</name>
</gene>
<dbReference type="InterPro" id="IPR036236">
    <property type="entry name" value="Znf_C2H2_sf"/>
</dbReference>
<keyword evidence="12" id="KW-0862">Zinc</keyword>
<dbReference type="EMBL" id="FR904438">
    <property type="protein sequence ID" value="CDQ63343.1"/>
    <property type="molecule type" value="Genomic_DNA"/>
</dbReference>
<dbReference type="PROSITE" id="PS50157">
    <property type="entry name" value="ZINC_FINGER_C2H2_2"/>
    <property type="match status" value="7"/>
</dbReference>
<evidence type="ECO:0000256" key="13">
    <source>
        <dbReference type="ARBA" id="ARBA00022989"/>
    </source>
</evidence>
<dbReference type="Gene3D" id="3.30.160.60">
    <property type="entry name" value="Classic Zinc Finger"/>
    <property type="match status" value="6"/>
</dbReference>
<dbReference type="Proteomes" id="UP000193380">
    <property type="component" value="Unassembled WGS sequence"/>
</dbReference>
<evidence type="ECO:0000256" key="14">
    <source>
        <dbReference type="ARBA" id="ARBA00023015"/>
    </source>
</evidence>
<evidence type="ECO:0000256" key="6">
    <source>
        <dbReference type="ARBA" id="ARBA00022692"/>
    </source>
</evidence>
<dbReference type="SMART" id="SM00355">
    <property type="entry name" value="ZnF_C2H2"/>
    <property type="match status" value="10"/>
</dbReference>
<dbReference type="InterPro" id="IPR017937">
    <property type="entry name" value="Thioredoxin_CS"/>
</dbReference>
<sequence>MMSPVNYDFQDIRPVTLHLPEETVTSLYCVTAKGLEAQVASLVEAFLVEVYRCRVCQFTSGLKGSIQTHVLERHDLGASSCPGLPCLEKDNGLETGVGVDREDDDDDELDQNGSPGYNLEDDLHSVSKDADDDQMDHMGLERMSFLLPMYGMLPNISPQSCDMALSSNSDGSLHVAQTCEVSTLFEEDERHGEEDEEESVFRLDAADSVNLSCPMGSVVINEAKDDEMAQSAHLMTLGLCRISTANKGLSGRAVTQLPSTPIGQEGLESDTSLDDKMPQSQGKQSPPPHGSKQRRSLFCVLCRATLTSRHLLEVHLKCHNGDRGFKCLQCGWTSAGWGEMERHWRAHGKRMRRGKKEKERGSRPHGCQVCLRKFRSVKSRDAHERRHHSQRRSPQECFTCQHCDYSDKSWDKLHKHILSEHKAFGDRLTNPDGLSTHVVCALRKFTHESNYPQDLQGVEPEKWNKWRPKQRGRKDGEEGREERREEQGQKAEESVRKKGRKEFCCALCNRKFSTKLTMRRHMGIHQGDKPFECPHCHYSTRLKASLVQHLRVHTGEKPFKCLQCPYASIDSSSLRRHSRTHTQERPYCCQYCPYSSIQKKSLDLHARRHHTGESFPCHLCPYATPDRQLLLRHVRKHHSSEPSHVLGPRTPKRPKSSVSAGRVHIATVSAFVEELDDTFKDTRMPDEIWLIQFYAPWCTYCKQLDPVWYEIGAELKSMGSPVNVGKVDATAHTNFAKEFRVGGYPAIKLLKDDLKYNYRGPRTKDGIMEFADRVSGPVVRALPSQQLFQNVMSRHDVLFVYVGGPSDLKEKYISVAKELIVHTYFFSAARNILPKAVTLKEYPAVAVFKDGTYFLYDGKRPVLHS</sequence>
<evidence type="ECO:0000256" key="5">
    <source>
        <dbReference type="ARBA" id="ARBA00012723"/>
    </source>
</evidence>
<dbReference type="SUPFAM" id="SSF52833">
    <property type="entry name" value="Thioredoxin-like"/>
    <property type="match status" value="1"/>
</dbReference>
<comment type="subcellular location">
    <subcellularLocation>
        <location evidence="3">Endoplasmic reticulum membrane</location>
        <topology evidence="3">Single-pass membrane protein</topology>
    </subcellularLocation>
    <subcellularLocation>
        <location evidence="2">Nucleus</location>
    </subcellularLocation>
</comment>
<keyword evidence="20" id="KW-0413">Isomerase</keyword>
<evidence type="ECO:0000313" key="29">
    <source>
        <dbReference type="Proteomes" id="UP000193380"/>
    </source>
</evidence>
<comment type="similarity">
    <text evidence="4">Belongs to the krueppel C2H2-type zinc-finger protein family.</text>
</comment>
<dbReference type="SUPFAM" id="SSF57667">
    <property type="entry name" value="beta-beta-alpha zinc fingers"/>
    <property type="match status" value="4"/>
</dbReference>
<feature type="domain" description="C2H2-type" evidence="26">
    <location>
        <begin position="297"/>
        <end position="324"/>
    </location>
</feature>
<dbReference type="GO" id="GO:0005789">
    <property type="term" value="C:endoplasmic reticulum membrane"/>
    <property type="evidence" value="ECO:0007669"/>
    <property type="project" value="UniProtKB-SubCell"/>
</dbReference>
<dbReference type="Gene3D" id="3.40.30.10">
    <property type="entry name" value="Glutaredoxin"/>
    <property type="match status" value="1"/>
</dbReference>
<evidence type="ECO:0000256" key="9">
    <source>
        <dbReference type="ARBA" id="ARBA00022737"/>
    </source>
</evidence>
<evidence type="ECO:0000256" key="15">
    <source>
        <dbReference type="ARBA" id="ARBA00023125"/>
    </source>
</evidence>
<keyword evidence="13" id="KW-1133">Transmembrane helix</keyword>
<feature type="domain" description="C2H2-type" evidence="26">
    <location>
        <begin position="559"/>
        <end position="586"/>
    </location>
</feature>
<accession>A0A060W7S6</accession>
<keyword evidence="9" id="KW-0677">Repeat</keyword>
<keyword evidence="8" id="KW-0732">Signal</keyword>
<evidence type="ECO:0000256" key="7">
    <source>
        <dbReference type="ARBA" id="ARBA00022723"/>
    </source>
</evidence>
<proteinExistence type="inferred from homology"/>
<evidence type="ECO:0000256" key="16">
    <source>
        <dbReference type="ARBA" id="ARBA00023136"/>
    </source>
</evidence>
<feature type="domain" description="C2H2-type" evidence="26">
    <location>
        <begin position="503"/>
        <end position="530"/>
    </location>
</feature>
<evidence type="ECO:0000256" key="3">
    <source>
        <dbReference type="ARBA" id="ARBA00004389"/>
    </source>
</evidence>
<feature type="domain" description="C2H2-type" evidence="26">
    <location>
        <begin position="365"/>
        <end position="392"/>
    </location>
</feature>
<feature type="region of interest" description="Disordered" evidence="25">
    <location>
        <begin position="453"/>
        <end position="494"/>
    </location>
</feature>
<evidence type="ECO:0000256" key="25">
    <source>
        <dbReference type="SAM" id="MobiDB-lite"/>
    </source>
</evidence>
<evidence type="ECO:0000256" key="11">
    <source>
        <dbReference type="ARBA" id="ARBA00022824"/>
    </source>
</evidence>
<evidence type="ECO:0000256" key="19">
    <source>
        <dbReference type="ARBA" id="ARBA00023180"/>
    </source>
</evidence>
<dbReference type="InterPro" id="IPR013766">
    <property type="entry name" value="Thioredoxin_domain"/>
</dbReference>
<dbReference type="AlphaFoldDB" id="A0A060W7S6"/>
<feature type="domain" description="C2H2-type" evidence="26">
    <location>
        <begin position="615"/>
        <end position="642"/>
    </location>
</feature>
<keyword evidence="7" id="KW-0479">Metal-binding</keyword>
<keyword evidence="11" id="KW-0256">Endoplasmic reticulum</keyword>
<feature type="compositionally biased region" description="Acidic residues" evidence="25">
    <location>
        <begin position="101"/>
        <end position="110"/>
    </location>
</feature>
<keyword evidence="14" id="KW-0805">Transcription regulation</keyword>
<evidence type="ECO:0000256" key="18">
    <source>
        <dbReference type="ARBA" id="ARBA00023163"/>
    </source>
</evidence>
<dbReference type="PROSITE" id="PS00194">
    <property type="entry name" value="THIOREDOXIN_1"/>
    <property type="match status" value="1"/>
</dbReference>
<keyword evidence="21" id="KW-0539">Nucleus</keyword>
<dbReference type="GO" id="GO:0003756">
    <property type="term" value="F:protein disulfide isomerase activity"/>
    <property type="evidence" value="ECO:0007669"/>
    <property type="project" value="UniProtKB-EC"/>
</dbReference>
<dbReference type="FunFam" id="3.30.160.60:FF:001156">
    <property type="entry name" value="Zinc finger protein 407"/>
    <property type="match status" value="1"/>
</dbReference>
<dbReference type="PaxDb" id="8022-A0A060W7S6"/>
<evidence type="ECO:0000313" key="28">
    <source>
        <dbReference type="EMBL" id="CDQ63343.1"/>
    </source>
</evidence>
<evidence type="ECO:0000256" key="1">
    <source>
        <dbReference type="ARBA" id="ARBA00001182"/>
    </source>
</evidence>
<keyword evidence="22" id="KW-0676">Redox-active center</keyword>
<evidence type="ECO:0000256" key="4">
    <source>
        <dbReference type="ARBA" id="ARBA00006991"/>
    </source>
</evidence>
<keyword evidence="10 24" id="KW-0863">Zinc-finger</keyword>
<protein>
    <recommendedName>
        <fullName evidence="5">protein disulfide-isomerase</fullName>
        <ecNumber evidence="5">5.3.4.1</ecNumber>
    </recommendedName>
</protein>
<dbReference type="PANTHER" id="PTHR46426">
    <property type="entry name" value="PROTEIN DISULFIDE-ISOMERASE TMX3"/>
    <property type="match status" value="1"/>
</dbReference>
<dbReference type="STRING" id="8022.A0A060W7S6"/>
<evidence type="ECO:0000256" key="12">
    <source>
        <dbReference type="ARBA" id="ARBA00022833"/>
    </source>
</evidence>
<feature type="compositionally biased region" description="Basic and acidic residues" evidence="25">
    <location>
        <begin position="473"/>
        <end position="494"/>
    </location>
</feature>
<comment type="catalytic activity">
    <reaction evidence="1">
        <text>Catalyzes the rearrangement of -S-S- bonds in proteins.</text>
        <dbReference type="EC" id="5.3.4.1"/>
    </reaction>
</comment>
<keyword evidence="17" id="KW-1015">Disulfide bond</keyword>
<keyword evidence="15" id="KW-0238">DNA-binding</keyword>
<evidence type="ECO:0000256" key="22">
    <source>
        <dbReference type="ARBA" id="ARBA00023284"/>
    </source>
</evidence>
<evidence type="ECO:0000259" key="26">
    <source>
        <dbReference type="PROSITE" id="PS50157"/>
    </source>
</evidence>
<dbReference type="FunFam" id="3.40.30.10:FF:000121">
    <property type="entry name" value="protein disulfide-isomerase TMX3 isoform X1"/>
    <property type="match status" value="1"/>
</dbReference>
<dbReference type="PANTHER" id="PTHR46426:SF1">
    <property type="entry name" value="PROTEIN DISULFIDE-ISOMERASE TMX3"/>
    <property type="match status" value="1"/>
</dbReference>
<dbReference type="GO" id="GO:0005634">
    <property type="term" value="C:nucleus"/>
    <property type="evidence" value="ECO:0007669"/>
    <property type="project" value="UniProtKB-SubCell"/>
</dbReference>
<dbReference type="PROSITE" id="PS51352">
    <property type="entry name" value="THIOREDOXIN_2"/>
    <property type="match status" value="1"/>
</dbReference>
<dbReference type="FunFam" id="3.30.160.60:FF:000448">
    <property type="entry name" value="RE1-silencing transcription factor A"/>
    <property type="match status" value="1"/>
</dbReference>
<feature type="region of interest" description="Disordered" evidence="25">
    <location>
        <begin position="638"/>
        <end position="659"/>
    </location>
</feature>
<evidence type="ECO:0000256" key="8">
    <source>
        <dbReference type="ARBA" id="ARBA00022729"/>
    </source>
</evidence>
<feature type="compositionally biased region" description="Basic and acidic residues" evidence="25">
    <location>
        <begin position="121"/>
        <end position="132"/>
    </location>
</feature>
<dbReference type="PROSITE" id="PS00028">
    <property type="entry name" value="ZINC_FINGER_C2H2_1"/>
    <property type="match status" value="3"/>
</dbReference>
<keyword evidence="19" id="KW-0325">Glycoprotein</keyword>